<evidence type="ECO:0000313" key="5">
    <source>
        <dbReference type="Proteomes" id="UP000248326"/>
    </source>
</evidence>
<organism evidence="4 5">
    <name type="scientific">Deinococcus yavapaiensis KR-236</name>
    <dbReference type="NCBI Taxonomy" id="694435"/>
    <lineage>
        <taxon>Bacteria</taxon>
        <taxon>Thermotogati</taxon>
        <taxon>Deinococcota</taxon>
        <taxon>Deinococci</taxon>
        <taxon>Deinococcales</taxon>
        <taxon>Deinococcaceae</taxon>
        <taxon>Deinococcus</taxon>
    </lineage>
</organism>
<dbReference type="GO" id="GO:0016020">
    <property type="term" value="C:membrane"/>
    <property type="evidence" value="ECO:0007669"/>
    <property type="project" value="GOC"/>
</dbReference>
<evidence type="ECO:0000256" key="2">
    <source>
        <dbReference type="ARBA" id="ARBA00022801"/>
    </source>
</evidence>
<dbReference type="InterPro" id="IPR029052">
    <property type="entry name" value="Metallo-depent_PP-like"/>
</dbReference>
<dbReference type="OrthoDB" id="1645838at2"/>
<dbReference type="Proteomes" id="UP000248326">
    <property type="component" value="Unassembled WGS sequence"/>
</dbReference>
<protein>
    <submittedName>
        <fullName evidence="4">Icc-related predicted phosphoesterase</fullName>
    </submittedName>
</protein>
<keyword evidence="2" id="KW-0378">Hydrolase</keyword>
<keyword evidence="5" id="KW-1185">Reference proteome</keyword>
<dbReference type="Pfam" id="PF00149">
    <property type="entry name" value="Metallophos"/>
    <property type="match status" value="1"/>
</dbReference>
<dbReference type="InterPro" id="IPR016538">
    <property type="entry name" value="UCP008292"/>
</dbReference>
<dbReference type="InterPro" id="IPR051158">
    <property type="entry name" value="Metallophosphoesterase_sf"/>
</dbReference>
<reference evidence="4 5" key="1">
    <citation type="submission" date="2018-06" db="EMBL/GenBank/DDBJ databases">
        <title>Genomic Encyclopedia of Type Strains, Phase IV (KMG-IV): sequencing the most valuable type-strain genomes for metagenomic binning, comparative biology and taxonomic classification.</title>
        <authorList>
            <person name="Goeker M."/>
        </authorList>
    </citation>
    <scope>NUCLEOTIDE SEQUENCE [LARGE SCALE GENOMIC DNA]</scope>
    <source>
        <strain evidence="4 5">DSM 18048</strain>
    </source>
</reference>
<accession>A0A318S676</accession>
<sequence length="249" mass="26605">MPRDTVRIAAVSDVHCTTSSRGALQPLFAHIAEHADVLLLPGDLTDYGTPDEARVLLDELAGIRLPTLAVLGNHDFESGRQDEVRAVLSEGGVKVLDGDAYEVHGIGFVGVKGFAGGFGGAALGAWGERTVKAFVQEALDEARKLEAALDRLHVSQKVAMLHYAPVSETVEGEPIEIFAFLGSSRLEEPLERHPVAAVVHGHAHAGSPQGRTRGGVPVFNVALPLMRRVHPDAPYRVIELRPDGSSAER</sequence>
<name>A0A318S676_9DEIO</name>
<dbReference type="AlphaFoldDB" id="A0A318S676"/>
<dbReference type="PANTHER" id="PTHR31302">
    <property type="entry name" value="TRANSMEMBRANE PROTEIN WITH METALLOPHOSPHOESTERASE DOMAIN-RELATED"/>
    <property type="match status" value="1"/>
</dbReference>
<dbReference type="SUPFAM" id="SSF56300">
    <property type="entry name" value="Metallo-dependent phosphatases"/>
    <property type="match status" value="1"/>
</dbReference>
<evidence type="ECO:0000259" key="3">
    <source>
        <dbReference type="Pfam" id="PF00149"/>
    </source>
</evidence>
<dbReference type="GO" id="GO:0046872">
    <property type="term" value="F:metal ion binding"/>
    <property type="evidence" value="ECO:0007669"/>
    <property type="project" value="UniProtKB-KW"/>
</dbReference>
<dbReference type="PANTHER" id="PTHR31302:SF31">
    <property type="entry name" value="PHOSPHODIESTERASE YAEI"/>
    <property type="match status" value="1"/>
</dbReference>
<dbReference type="EMBL" id="QJSX01000010">
    <property type="protein sequence ID" value="PYE53132.1"/>
    <property type="molecule type" value="Genomic_DNA"/>
</dbReference>
<dbReference type="InterPro" id="IPR004843">
    <property type="entry name" value="Calcineurin-like_PHP"/>
</dbReference>
<dbReference type="GO" id="GO:0009245">
    <property type="term" value="P:lipid A biosynthetic process"/>
    <property type="evidence" value="ECO:0007669"/>
    <property type="project" value="TreeGrafter"/>
</dbReference>
<keyword evidence="1" id="KW-0479">Metal-binding</keyword>
<gene>
    <name evidence="4" type="ORF">DES52_110116</name>
</gene>
<dbReference type="RefSeq" id="WP_110887336.1">
    <property type="nucleotide sequence ID" value="NZ_QJSX01000010.1"/>
</dbReference>
<comment type="caution">
    <text evidence="4">The sequence shown here is derived from an EMBL/GenBank/DDBJ whole genome shotgun (WGS) entry which is preliminary data.</text>
</comment>
<evidence type="ECO:0000256" key="1">
    <source>
        <dbReference type="ARBA" id="ARBA00022723"/>
    </source>
</evidence>
<proteinExistence type="predicted"/>
<feature type="domain" description="Calcineurin-like phosphoesterase" evidence="3">
    <location>
        <begin position="7"/>
        <end position="205"/>
    </location>
</feature>
<dbReference type="PIRSF" id="PIRSF008292">
    <property type="entry name" value="UCP008292"/>
    <property type="match status" value="1"/>
</dbReference>
<dbReference type="Gene3D" id="3.60.21.10">
    <property type="match status" value="1"/>
</dbReference>
<dbReference type="GO" id="GO:0008758">
    <property type="term" value="F:UDP-2,3-diacylglucosamine hydrolase activity"/>
    <property type="evidence" value="ECO:0007669"/>
    <property type="project" value="TreeGrafter"/>
</dbReference>
<evidence type="ECO:0000313" key="4">
    <source>
        <dbReference type="EMBL" id="PYE53132.1"/>
    </source>
</evidence>